<evidence type="ECO:0000259" key="6">
    <source>
        <dbReference type="Pfam" id="PF04349"/>
    </source>
</evidence>
<sequence>MPQLQPVALQSDPPCRLSRRRALGGLSASALFLSTGALPFAARAQEATSPASSAPAEARSDAAVPFSFDGFTATMQRRAGEAYDDTEGSDRFLAGLNYDDYQKIQFNPDHARWRGDKAELFRVEAFHPGWLYKQPVKLFEVAGGQARPMRFDTADFLYHGDLGPRVPKDEHLPGVAGFRLTTPLNRADRFDELVAFLGASYFRALGRGNVYGLSARGLAVNTGISGAEEFPRFTEFYLEKPAPGADRVIHYAALESPSLTGAYRFAIAPGADTVMEVTARLFLRADIQQLGVAPLTSMFLFGANERGDFDDYRPQVHDSDGLSFAEGDPGGERRYWRPLRNPAQLANSYFESGSLRGFGLCQRDRDWDDYLDAGAQYQRRPSLRVEPLGDWGKGTVRLVEIPTELETNDNIVAFWVPAAPAKAGDALDFSYRLHWGMLPPEPEATLARVRRTRTGHGGVSGVKPEGNSQKFVIDFEGGILGALPADAELTPTVTASKGKILRHALSKLPGGEGWRLVFDLSAPKGTIIELTAVIEGYGRSLTETWLYQWSKP</sequence>
<dbReference type="SUPFAM" id="SSF74650">
    <property type="entry name" value="Galactose mutarotase-like"/>
    <property type="match status" value="1"/>
</dbReference>
<accession>A0ABV7AGW1</accession>
<keyword evidence="4" id="KW-0732">Signal</keyword>
<dbReference type="SUPFAM" id="SSF81296">
    <property type="entry name" value="E set domains"/>
    <property type="match status" value="1"/>
</dbReference>
<feature type="domain" description="Glucan biosynthesis periplasmic MdoG C-terminal" evidence="6">
    <location>
        <begin position="66"/>
        <end position="549"/>
    </location>
</feature>
<evidence type="ECO:0000313" key="8">
    <source>
        <dbReference type="Proteomes" id="UP001595443"/>
    </source>
</evidence>
<keyword evidence="8" id="KW-1185">Reference proteome</keyword>
<evidence type="ECO:0000256" key="2">
    <source>
        <dbReference type="ARBA" id="ARBA00005001"/>
    </source>
</evidence>
<gene>
    <name evidence="7" type="ORF">ACFOES_10950</name>
</gene>
<proteinExistence type="inferred from homology"/>
<evidence type="ECO:0000256" key="1">
    <source>
        <dbReference type="ARBA" id="ARBA00004418"/>
    </source>
</evidence>
<comment type="similarity">
    <text evidence="3">Belongs to the OpgD/OpgG family.</text>
</comment>
<dbReference type="PROSITE" id="PS51318">
    <property type="entry name" value="TAT"/>
    <property type="match status" value="1"/>
</dbReference>
<dbReference type="Gene3D" id="2.60.40.10">
    <property type="entry name" value="Immunoglobulins"/>
    <property type="match status" value="1"/>
</dbReference>
<dbReference type="PANTHER" id="PTHR30504:SF3">
    <property type="entry name" value="GLUCANS BIOSYNTHESIS PROTEIN D"/>
    <property type="match status" value="1"/>
</dbReference>
<dbReference type="PANTHER" id="PTHR30504">
    <property type="entry name" value="GLUCANS BIOSYNTHESIS PROTEIN"/>
    <property type="match status" value="1"/>
</dbReference>
<dbReference type="Pfam" id="PF04349">
    <property type="entry name" value="MdoG"/>
    <property type="match status" value="1"/>
</dbReference>
<evidence type="ECO:0000256" key="5">
    <source>
        <dbReference type="ARBA" id="ARBA00022764"/>
    </source>
</evidence>
<dbReference type="Proteomes" id="UP001595443">
    <property type="component" value="Unassembled WGS sequence"/>
</dbReference>
<comment type="caution">
    <text evidence="7">The sequence shown here is derived from an EMBL/GenBank/DDBJ whole genome shotgun (WGS) entry which is preliminary data.</text>
</comment>
<dbReference type="InterPro" id="IPR007444">
    <property type="entry name" value="Glucan_biosyn_MdoG_C"/>
</dbReference>
<dbReference type="Gene3D" id="2.70.98.10">
    <property type="match status" value="1"/>
</dbReference>
<comment type="subcellular location">
    <subcellularLocation>
        <location evidence="1">Periplasm</location>
    </subcellularLocation>
</comment>
<dbReference type="InterPro" id="IPR013783">
    <property type="entry name" value="Ig-like_fold"/>
</dbReference>
<dbReference type="RefSeq" id="WP_377833309.1">
    <property type="nucleotide sequence ID" value="NZ_JBHRSK010000007.1"/>
</dbReference>
<dbReference type="InterPro" id="IPR014756">
    <property type="entry name" value="Ig_E-set"/>
</dbReference>
<dbReference type="InterPro" id="IPR014718">
    <property type="entry name" value="GH-type_carb-bd"/>
</dbReference>
<evidence type="ECO:0000313" key="7">
    <source>
        <dbReference type="EMBL" id="MFC2968611.1"/>
    </source>
</evidence>
<evidence type="ECO:0000256" key="3">
    <source>
        <dbReference type="ARBA" id="ARBA00009284"/>
    </source>
</evidence>
<name>A0ABV7AGW1_9RHOB</name>
<dbReference type="PIRSF" id="PIRSF006281">
    <property type="entry name" value="MdoG"/>
    <property type="match status" value="1"/>
</dbReference>
<comment type="pathway">
    <text evidence="2">Glycan metabolism; osmoregulated periplasmic glucan (OPG) biosynthesis.</text>
</comment>
<dbReference type="InterPro" id="IPR006311">
    <property type="entry name" value="TAT_signal"/>
</dbReference>
<organism evidence="7 8">
    <name type="scientific">Acidimangrovimonas pyrenivorans</name>
    <dbReference type="NCBI Taxonomy" id="2030798"/>
    <lineage>
        <taxon>Bacteria</taxon>
        <taxon>Pseudomonadati</taxon>
        <taxon>Pseudomonadota</taxon>
        <taxon>Alphaproteobacteria</taxon>
        <taxon>Rhodobacterales</taxon>
        <taxon>Paracoccaceae</taxon>
        <taxon>Acidimangrovimonas</taxon>
    </lineage>
</organism>
<protein>
    <submittedName>
        <fullName evidence="7">Glucan biosynthesis protein</fullName>
    </submittedName>
</protein>
<dbReference type="InterPro" id="IPR011013">
    <property type="entry name" value="Gal_mutarotase_sf_dom"/>
</dbReference>
<evidence type="ECO:0000256" key="4">
    <source>
        <dbReference type="ARBA" id="ARBA00022729"/>
    </source>
</evidence>
<dbReference type="InterPro" id="IPR014438">
    <property type="entry name" value="Glucan_biosyn_MdoG/MdoD"/>
</dbReference>
<dbReference type="EMBL" id="JBHRSK010000007">
    <property type="protein sequence ID" value="MFC2968611.1"/>
    <property type="molecule type" value="Genomic_DNA"/>
</dbReference>
<reference evidence="8" key="1">
    <citation type="journal article" date="2019" name="Int. J. Syst. Evol. Microbiol.">
        <title>The Global Catalogue of Microorganisms (GCM) 10K type strain sequencing project: providing services to taxonomists for standard genome sequencing and annotation.</title>
        <authorList>
            <consortium name="The Broad Institute Genomics Platform"/>
            <consortium name="The Broad Institute Genome Sequencing Center for Infectious Disease"/>
            <person name="Wu L."/>
            <person name="Ma J."/>
        </authorList>
    </citation>
    <scope>NUCLEOTIDE SEQUENCE [LARGE SCALE GENOMIC DNA]</scope>
    <source>
        <strain evidence="8">KCTC 62192</strain>
    </source>
</reference>
<keyword evidence="5" id="KW-0574">Periplasm</keyword>